<dbReference type="InterPro" id="IPR004872">
    <property type="entry name" value="Lipoprotein_NlpA"/>
</dbReference>
<keyword evidence="3" id="KW-0472">Membrane</keyword>
<dbReference type="PANTHER" id="PTHR30429">
    <property type="entry name" value="D-METHIONINE-BINDING LIPOPROTEIN METQ"/>
    <property type="match status" value="1"/>
</dbReference>
<gene>
    <name evidence="9" type="ordered locus">Desca_2143</name>
</gene>
<feature type="chain" id="PRO_5038826746" description="Lipoprotein" evidence="8">
    <location>
        <begin position="21"/>
        <end position="280"/>
    </location>
</feature>
<dbReference type="CDD" id="cd13597">
    <property type="entry name" value="PBP2_lipoprotein_Tp32"/>
    <property type="match status" value="1"/>
</dbReference>
<evidence type="ECO:0000313" key="9">
    <source>
        <dbReference type="EMBL" id="AEF94982.1"/>
    </source>
</evidence>
<dbReference type="HOGENOM" id="CLU_067080_0_0_9"/>
<comment type="similarity">
    <text evidence="6">Belongs to the nlpA lipoprotein family.</text>
</comment>
<evidence type="ECO:0000256" key="1">
    <source>
        <dbReference type="ARBA" id="ARBA00004635"/>
    </source>
</evidence>
<dbReference type="PROSITE" id="PS51257">
    <property type="entry name" value="PROKAR_LIPOPROTEIN"/>
    <property type="match status" value="1"/>
</dbReference>
<comment type="subcellular location">
    <subcellularLocation>
        <location evidence="1">Membrane</location>
        <topology evidence="1">Lipid-anchor</topology>
    </subcellularLocation>
</comment>
<dbReference type="KEGG" id="dca:Desca_2143"/>
<proteinExistence type="inferred from homology"/>
<dbReference type="eggNOG" id="COG1464">
    <property type="taxonomic scope" value="Bacteria"/>
</dbReference>
<keyword evidence="5 6" id="KW-0449">Lipoprotein</keyword>
<dbReference type="PANTHER" id="PTHR30429:SF0">
    <property type="entry name" value="METHIONINE-BINDING LIPOPROTEIN METQ"/>
    <property type="match status" value="1"/>
</dbReference>
<dbReference type="AlphaFoldDB" id="F6BA13"/>
<dbReference type="Proteomes" id="UP000009226">
    <property type="component" value="Chromosome"/>
</dbReference>
<evidence type="ECO:0000256" key="3">
    <source>
        <dbReference type="ARBA" id="ARBA00023136"/>
    </source>
</evidence>
<keyword evidence="10" id="KW-1185">Reference proteome</keyword>
<dbReference type="PIRSF" id="PIRSF002854">
    <property type="entry name" value="MetQ"/>
    <property type="match status" value="1"/>
</dbReference>
<organism evidence="9 10">
    <name type="scientific">Desulfotomaculum nigrificans (strain DSM 14880 / VKM B-2319 / CO-1-SRB)</name>
    <name type="common">Desulfotomaculum carboxydivorans</name>
    <dbReference type="NCBI Taxonomy" id="868595"/>
    <lineage>
        <taxon>Bacteria</taxon>
        <taxon>Bacillati</taxon>
        <taxon>Bacillota</taxon>
        <taxon>Clostridia</taxon>
        <taxon>Eubacteriales</taxon>
        <taxon>Desulfotomaculaceae</taxon>
        <taxon>Desulfotomaculum</taxon>
    </lineage>
</organism>
<dbReference type="STRING" id="868595.Desca_2143"/>
<dbReference type="GO" id="GO:0016020">
    <property type="term" value="C:membrane"/>
    <property type="evidence" value="ECO:0007669"/>
    <property type="project" value="UniProtKB-SubCell"/>
</dbReference>
<evidence type="ECO:0000256" key="4">
    <source>
        <dbReference type="ARBA" id="ARBA00023139"/>
    </source>
</evidence>
<evidence type="ECO:0000256" key="8">
    <source>
        <dbReference type="SAM" id="SignalP"/>
    </source>
</evidence>
<keyword evidence="4" id="KW-0564">Palmitate</keyword>
<sequence length="280" mass="30417" precursor="true">MKKKLVLVLACLLSLSLVIAGCGAKKEETAAKQDAAQGNKEKTLVVGATPVPHAEILKVVQPILAKEGIKLEIKEFQDYVQPNMALNDKSLDANYFQHLPYLEQFNKDKGTDLTYTAKIHFEPMGLYSKKIKSVSEFKAGDKIGIPNDPTNGGRALVVLEKAGLLKLKDGVGIKATVRDIVEKKVDVVELEAAQLPRSIDDLAGAVINGNFATQAGFTPSQALVAEDAKSEAADTYGNILAVRKGDENRDEIKKLTEALKSPEVKKFIEEKYKGAVIPLF</sequence>
<accession>F6BA13</accession>
<evidence type="ECO:0000256" key="5">
    <source>
        <dbReference type="ARBA" id="ARBA00023288"/>
    </source>
</evidence>
<feature type="signal peptide" evidence="8">
    <location>
        <begin position="1"/>
        <end position="20"/>
    </location>
</feature>
<evidence type="ECO:0000256" key="7">
    <source>
        <dbReference type="PIRSR" id="PIRSR002854-1"/>
    </source>
</evidence>
<dbReference type="SUPFAM" id="SSF53850">
    <property type="entry name" value="Periplasmic binding protein-like II"/>
    <property type="match status" value="1"/>
</dbReference>
<evidence type="ECO:0000313" key="10">
    <source>
        <dbReference type="Proteomes" id="UP000009226"/>
    </source>
</evidence>
<feature type="lipid moiety-binding region" description="S-diacylglycerol cysteine" evidence="7">
    <location>
        <position position="22"/>
    </location>
</feature>
<dbReference type="RefSeq" id="WP_003543096.1">
    <property type="nucleotide sequence ID" value="NC_015565.1"/>
</dbReference>
<dbReference type="Pfam" id="PF03180">
    <property type="entry name" value="Lipoprotein_9"/>
    <property type="match status" value="1"/>
</dbReference>
<dbReference type="Gene3D" id="3.40.190.10">
    <property type="entry name" value="Periplasmic binding protein-like II"/>
    <property type="match status" value="2"/>
</dbReference>
<evidence type="ECO:0000256" key="2">
    <source>
        <dbReference type="ARBA" id="ARBA00022729"/>
    </source>
</evidence>
<reference evidence="9 10" key="1">
    <citation type="submission" date="2011-05" db="EMBL/GenBank/DDBJ databases">
        <title>Complete sequence of Desulfotomaculum carboxydivorans CO-1-SRB.</title>
        <authorList>
            <consortium name="US DOE Joint Genome Institute"/>
            <person name="Lucas S."/>
            <person name="Han J."/>
            <person name="Lapidus A."/>
            <person name="Cheng J.-F."/>
            <person name="Goodwin L."/>
            <person name="Pitluck S."/>
            <person name="Peters L."/>
            <person name="Mikhailova N."/>
            <person name="Lu M."/>
            <person name="Han C."/>
            <person name="Tapia R."/>
            <person name="Land M."/>
            <person name="Hauser L."/>
            <person name="Kyrpides N."/>
            <person name="Ivanova N."/>
            <person name="Pagani I."/>
            <person name="Stams A."/>
            <person name="Plugge C."/>
            <person name="Muyzer G."/>
            <person name="Kuever J."/>
            <person name="Parshina S."/>
            <person name="Ivanova A."/>
            <person name="Nazina T."/>
            <person name="Woyke T."/>
        </authorList>
    </citation>
    <scope>NUCLEOTIDE SEQUENCE [LARGE SCALE GENOMIC DNA]</scope>
    <source>
        <strain evidence="10">DSM 14880 / VKM B-2319 / CO-1-SRB</strain>
    </source>
</reference>
<protein>
    <recommendedName>
        <fullName evidence="6">Lipoprotein</fullName>
    </recommendedName>
</protein>
<evidence type="ECO:0000256" key="6">
    <source>
        <dbReference type="PIRNR" id="PIRNR002854"/>
    </source>
</evidence>
<keyword evidence="2 8" id="KW-0732">Signal</keyword>
<dbReference type="EMBL" id="CP002736">
    <property type="protein sequence ID" value="AEF94982.1"/>
    <property type="molecule type" value="Genomic_DNA"/>
</dbReference>
<name>F6BA13_DESCC</name>